<organism evidence="2 3">
    <name type="scientific">Allosphingosinicella deserti</name>
    <dbReference type="NCBI Taxonomy" id="2116704"/>
    <lineage>
        <taxon>Bacteria</taxon>
        <taxon>Pseudomonadati</taxon>
        <taxon>Pseudomonadota</taxon>
        <taxon>Alphaproteobacteria</taxon>
        <taxon>Sphingomonadales</taxon>
        <taxon>Sphingomonadaceae</taxon>
        <taxon>Allosphingosinicella</taxon>
    </lineage>
</organism>
<comment type="caution">
    <text evidence="2">The sequence shown here is derived from an EMBL/GenBank/DDBJ whole genome shotgun (WGS) entry which is preliminary data.</text>
</comment>
<keyword evidence="1" id="KW-1133">Transmembrane helix</keyword>
<evidence type="ECO:0000256" key="1">
    <source>
        <dbReference type="SAM" id="Phobius"/>
    </source>
</evidence>
<evidence type="ECO:0000313" key="2">
    <source>
        <dbReference type="EMBL" id="PSJ41553.1"/>
    </source>
</evidence>
<keyword evidence="3" id="KW-1185">Reference proteome</keyword>
<dbReference type="RefSeq" id="WP_106511713.1">
    <property type="nucleotide sequence ID" value="NZ_PXYI01000002.1"/>
</dbReference>
<dbReference type="InterPro" id="IPR005625">
    <property type="entry name" value="PepSY-ass_TM"/>
</dbReference>
<sequence length="383" mass="41792">MSQRAVRLWYVVHKWTSLVCTGFLLMLCVTGLPLIFHDEIEHLIGEEQVLAAAPANAPLLSLDTLLDRALASRPGDVGLFMSFDEDRPVVNITTGPRPDAGVEQMTIRSYDRRTGAQVGVINDDGVMAFLLKLHTDMFLGLPGMLFLGAMGLLFFVAILSGMVLYAPFMRKLPFGTLRVRRSRRLKWIDIHNLIGIVAVAWMSVVGLTGVINTLADPITAMWQDGQLAEMTAGYRDETAPPPTALGSINRAVETAVAAAPGTRPQFVAFPGGNFSSAHHYAVFLQGATPITKRLLTPALIDAQSGALTDMRPMPWYAYALFLSQPLHFGDYGGLPLKLLWAVLTLLTIVVLGSGLYLWIGRRTTPLTARVREVETGGRLVPAE</sequence>
<gene>
    <name evidence="2" type="ORF">C7I55_04370</name>
</gene>
<evidence type="ECO:0000313" key="3">
    <source>
        <dbReference type="Proteomes" id="UP000241167"/>
    </source>
</evidence>
<feature type="transmembrane region" description="Helical" evidence="1">
    <location>
        <begin position="12"/>
        <end position="36"/>
    </location>
</feature>
<proteinExistence type="predicted"/>
<name>A0A2P7QUB0_9SPHN</name>
<dbReference type="OrthoDB" id="6307929at2"/>
<dbReference type="AlphaFoldDB" id="A0A2P7QUB0"/>
<protein>
    <submittedName>
        <fullName evidence="2">Peptidase</fullName>
    </submittedName>
</protein>
<dbReference type="EMBL" id="PXYI01000002">
    <property type="protein sequence ID" value="PSJ41553.1"/>
    <property type="molecule type" value="Genomic_DNA"/>
</dbReference>
<keyword evidence="1" id="KW-0812">Transmembrane</keyword>
<dbReference type="Pfam" id="PF03929">
    <property type="entry name" value="PepSY_TM"/>
    <property type="match status" value="1"/>
</dbReference>
<feature type="transmembrane region" description="Helical" evidence="1">
    <location>
        <begin position="338"/>
        <end position="359"/>
    </location>
</feature>
<dbReference type="PANTHER" id="PTHR34219:SF3">
    <property type="entry name" value="BLL7967 PROTEIN"/>
    <property type="match status" value="1"/>
</dbReference>
<feature type="transmembrane region" description="Helical" evidence="1">
    <location>
        <begin position="144"/>
        <end position="169"/>
    </location>
</feature>
<accession>A0A2P7QUB0</accession>
<keyword evidence="1" id="KW-0472">Membrane</keyword>
<dbReference type="PANTHER" id="PTHR34219">
    <property type="entry name" value="IRON-REGULATED INNER MEMBRANE PROTEIN-RELATED"/>
    <property type="match status" value="1"/>
</dbReference>
<feature type="transmembrane region" description="Helical" evidence="1">
    <location>
        <begin position="190"/>
        <end position="211"/>
    </location>
</feature>
<dbReference type="Proteomes" id="UP000241167">
    <property type="component" value="Unassembled WGS sequence"/>
</dbReference>
<reference evidence="2 3" key="1">
    <citation type="submission" date="2018-03" db="EMBL/GenBank/DDBJ databases">
        <title>The draft genome of Sphingosinicella sp. GL-C-18.</title>
        <authorList>
            <person name="Liu L."/>
            <person name="Li L."/>
            <person name="Liang L."/>
            <person name="Zhang X."/>
            <person name="Wang T."/>
        </authorList>
    </citation>
    <scope>NUCLEOTIDE SEQUENCE [LARGE SCALE GENOMIC DNA]</scope>
    <source>
        <strain evidence="2 3">GL-C-18</strain>
    </source>
</reference>